<protein>
    <recommendedName>
        <fullName evidence="8">MFS transporter</fullName>
    </recommendedName>
</protein>
<name>A0AAP4KDA1_9XANT</name>
<feature type="transmembrane region" description="Helical" evidence="6">
    <location>
        <begin position="366"/>
        <end position="386"/>
    </location>
</feature>
<dbReference type="InterPro" id="IPR004752">
    <property type="entry name" value="AmpG_permease/AT-1"/>
</dbReference>
<feature type="transmembrane region" description="Helical" evidence="6">
    <location>
        <begin position="304"/>
        <end position="329"/>
    </location>
</feature>
<evidence type="ECO:0000256" key="2">
    <source>
        <dbReference type="ARBA" id="ARBA00022448"/>
    </source>
</evidence>
<keyword evidence="3 6" id="KW-0812">Transmembrane</keyword>
<dbReference type="RefSeq" id="WP_201741909.1">
    <property type="nucleotide sequence ID" value="NZ_CP044334.1"/>
</dbReference>
<accession>A0AAP4KDA1</accession>
<keyword evidence="2" id="KW-0813">Transport</keyword>
<evidence type="ECO:0000256" key="1">
    <source>
        <dbReference type="ARBA" id="ARBA00004141"/>
    </source>
</evidence>
<feature type="transmembrane region" description="Helical" evidence="6">
    <location>
        <begin position="143"/>
        <end position="163"/>
    </location>
</feature>
<feature type="transmembrane region" description="Helical" evidence="6">
    <location>
        <begin position="72"/>
        <end position="94"/>
    </location>
</feature>
<feature type="transmembrane region" description="Helical" evidence="6">
    <location>
        <begin position="243"/>
        <end position="267"/>
    </location>
</feature>
<evidence type="ECO:0008006" key="8">
    <source>
        <dbReference type="Google" id="ProtNLM"/>
    </source>
</evidence>
<evidence type="ECO:0000256" key="4">
    <source>
        <dbReference type="ARBA" id="ARBA00022989"/>
    </source>
</evidence>
<reference evidence="7" key="1">
    <citation type="submission" date="2023-06" db="EMBL/GenBank/DDBJ databases">
        <title>Genome sequences of Xanthomonas arboricola from Serbia and Montenegro.</title>
        <authorList>
            <person name="Ilicic R."/>
            <person name="Jelusic A."/>
            <person name="Harrison J."/>
            <person name="Greer S."/>
            <person name="Grant M."/>
            <person name="Vicente J."/>
            <person name="Popovic Milovanovic T."/>
            <person name="Studholme D.J."/>
        </authorList>
    </citation>
    <scope>NUCLEOTIDE SEQUENCE</scope>
    <source>
        <strain evidence="7">Xp320</strain>
    </source>
</reference>
<proteinExistence type="predicted"/>
<feature type="transmembrane region" description="Helical" evidence="6">
    <location>
        <begin position="12"/>
        <end position="30"/>
    </location>
</feature>
<feature type="transmembrane region" description="Helical" evidence="6">
    <location>
        <begin position="42"/>
        <end position="60"/>
    </location>
</feature>
<sequence>MIVRYVPHWCYYLHQGMLTALVMQGVVGYYRHAGLDLAQLSWLSLAMLPWVGKFLWAPWCERNARALLGNRFLGSLVLLQLGMAALLAGIALIAPTLTDPTRSTAVVVGALMLLTLLSASHGIYANGIVICTTDASSRPLANAAQVGGSYLGIPLGVFGFLAVAQQAGWTAGFLCMAGVSLLLLIPVLLVRQPIAHRTLPAQPRFDPSGLRMLWPALALTAIYYLAMRGLMALQTVLLVDQGLSLVALGQAITVFSTAASGLGVMFGGWFARRVGAARGLLPVMLLHAALACAIALGYSRFGLGAWLVMFGLVNTAAAIGFVMLYNVLMGLVRPHQPASDYALFQSLDMAVALAASMATLRIAHHAGYQTALSLLAAVAVLCLWPASRLRHRLSRSAPAEPESPLDTCLSPRDG</sequence>
<feature type="transmembrane region" description="Helical" evidence="6">
    <location>
        <begin position="212"/>
        <end position="231"/>
    </location>
</feature>
<evidence type="ECO:0000313" key="7">
    <source>
        <dbReference type="EMBL" id="MDN0288770.1"/>
    </source>
</evidence>
<keyword evidence="5 6" id="KW-0472">Membrane</keyword>
<keyword evidence="4 6" id="KW-1133">Transmembrane helix</keyword>
<dbReference type="Gene3D" id="1.20.1250.20">
    <property type="entry name" value="MFS general substrate transporter like domains"/>
    <property type="match status" value="2"/>
</dbReference>
<feature type="transmembrane region" description="Helical" evidence="6">
    <location>
        <begin position="169"/>
        <end position="191"/>
    </location>
</feature>
<organism evidence="7">
    <name type="scientific">Xanthomonas arboricola pv. pruni</name>
    <dbReference type="NCBI Taxonomy" id="69929"/>
    <lineage>
        <taxon>Bacteria</taxon>
        <taxon>Pseudomonadati</taxon>
        <taxon>Pseudomonadota</taxon>
        <taxon>Gammaproteobacteria</taxon>
        <taxon>Lysobacterales</taxon>
        <taxon>Lysobacteraceae</taxon>
        <taxon>Xanthomonas</taxon>
    </lineage>
</organism>
<dbReference type="GO" id="GO:0016020">
    <property type="term" value="C:membrane"/>
    <property type="evidence" value="ECO:0007669"/>
    <property type="project" value="UniProtKB-SubCell"/>
</dbReference>
<dbReference type="EMBL" id="JASVYU010000036">
    <property type="protein sequence ID" value="MDN0288770.1"/>
    <property type="molecule type" value="Genomic_DNA"/>
</dbReference>
<feature type="transmembrane region" description="Helical" evidence="6">
    <location>
        <begin position="279"/>
        <end position="298"/>
    </location>
</feature>
<evidence type="ECO:0000256" key="5">
    <source>
        <dbReference type="ARBA" id="ARBA00023136"/>
    </source>
</evidence>
<dbReference type="InterPro" id="IPR036259">
    <property type="entry name" value="MFS_trans_sf"/>
</dbReference>
<dbReference type="SUPFAM" id="SSF103473">
    <property type="entry name" value="MFS general substrate transporter"/>
    <property type="match status" value="1"/>
</dbReference>
<evidence type="ECO:0000256" key="6">
    <source>
        <dbReference type="SAM" id="Phobius"/>
    </source>
</evidence>
<feature type="transmembrane region" description="Helical" evidence="6">
    <location>
        <begin position="106"/>
        <end position="131"/>
    </location>
</feature>
<comment type="caution">
    <text evidence="7">The sequence shown here is derived from an EMBL/GenBank/DDBJ whole genome shotgun (WGS) entry which is preliminary data.</text>
</comment>
<comment type="subcellular location">
    <subcellularLocation>
        <location evidence="1">Membrane</location>
        <topology evidence="1">Multi-pass membrane protein</topology>
    </subcellularLocation>
</comment>
<dbReference type="PANTHER" id="PTHR12778:SF10">
    <property type="entry name" value="MAJOR FACILITATOR SUPERFAMILY DOMAIN-CONTAINING PROTEIN 3"/>
    <property type="match status" value="1"/>
</dbReference>
<feature type="transmembrane region" description="Helical" evidence="6">
    <location>
        <begin position="341"/>
        <end position="360"/>
    </location>
</feature>
<dbReference type="PANTHER" id="PTHR12778">
    <property type="entry name" value="SOLUTE CARRIER FAMILY 33 ACETYL-COA TRANSPORTER -RELATED"/>
    <property type="match status" value="1"/>
</dbReference>
<gene>
    <name evidence="7" type="ORF">QSH54_19515</name>
</gene>
<evidence type="ECO:0000256" key="3">
    <source>
        <dbReference type="ARBA" id="ARBA00022692"/>
    </source>
</evidence>
<dbReference type="AlphaFoldDB" id="A0AAP4KDA1"/>